<dbReference type="GO" id="GO:0004439">
    <property type="term" value="F:phosphatidylinositol-4,5-bisphosphate 5-phosphatase activity"/>
    <property type="evidence" value="ECO:0007669"/>
    <property type="project" value="TreeGrafter"/>
</dbReference>
<dbReference type="InterPro" id="IPR046985">
    <property type="entry name" value="IP5"/>
</dbReference>
<dbReference type="Proteomes" id="UP000184383">
    <property type="component" value="Unassembled WGS sequence"/>
</dbReference>
<dbReference type="PANTHER" id="PTHR11200">
    <property type="entry name" value="INOSITOL 5-PHOSPHATASE"/>
    <property type="match status" value="1"/>
</dbReference>
<keyword evidence="1" id="KW-0812">Transmembrane</keyword>
<proteinExistence type="predicted"/>
<dbReference type="Gene3D" id="3.60.10.10">
    <property type="entry name" value="Endonuclease/exonuclease/phosphatase"/>
    <property type="match status" value="1"/>
</dbReference>
<keyword evidence="1" id="KW-0472">Membrane</keyword>
<dbReference type="Pfam" id="PF22669">
    <property type="entry name" value="Exo_endo_phos2"/>
    <property type="match status" value="1"/>
</dbReference>
<evidence type="ECO:0000313" key="3">
    <source>
        <dbReference type="EMBL" id="OJJ41516.1"/>
    </source>
</evidence>
<feature type="domain" description="Inositol polyphosphate-related phosphatase" evidence="2">
    <location>
        <begin position="2"/>
        <end position="377"/>
    </location>
</feature>
<evidence type="ECO:0000259" key="2">
    <source>
        <dbReference type="SMART" id="SM00128"/>
    </source>
</evidence>
<dbReference type="OrthoDB" id="62798at2759"/>
<keyword evidence="4" id="KW-1185">Reference proteome</keyword>
<keyword evidence="1" id="KW-1133">Transmembrane helix</keyword>
<dbReference type="VEuPathDB" id="FungiDB:ASPWEDRAFT_100321"/>
<accession>A0A1L9S2Z3</accession>
<reference evidence="4" key="1">
    <citation type="journal article" date="2017" name="Genome Biol.">
        <title>Comparative genomics reveals high biological diversity and specific adaptations in the industrially and medically important fungal genus Aspergillus.</title>
        <authorList>
            <person name="de Vries R.P."/>
            <person name="Riley R."/>
            <person name="Wiebenga A."/>
            <person name="Aguilar-Osorio G."/>
            <person name="Amillis S."/>
            <person name="Uchima C.A."/>
            <person name="Anderluh G."/>
            <person name="Asadollahi M."/>
            <person name="Askin M."/>
            <person name="Barry K."/>
            <person name="Battaglia E."/>
            <person name="Bayram O."/>
            <person name="Benocci T."/>
            <person name="Braus-Stromeyer S.A."/>
            <person name="Caldana C."/>
            <person name="Canovas D."/>
            <person name="Cerqueira G.C."/>
            <person name="Chen F."/>
            <person name="Chen W."/>
            <person name="Choi C."/>
            <person name="Clum A."/>
            <person name="Dos Santos R.A."/>
            <person name="Damasio A.R."/>
            <person name="Diallinas G."/>
            <person name="Emri T."/>
            <person name="Fekete E."/>
            <person name="Flipphi M."/>
            <person name="Freyberg S."/>
            <person name="Gallo A."/>
            <person name="Gournas C."/>
            <person name="Habgood R."/>
            <person name="Hainaut M."/>
            <person name="Harispe M.L."/>
            <person name="Henrissat B."/>
            <person name="Hilden K.S."/>
            <person name="Hope R."/>
            <person name="Hossain A."/>
            <person name="Karabika E."/>
            <person name="Karaffa L."/>
            <person name="Karanyi Z."/>
            <person name="Krasevec N."/>
            <person name="Kuo A."/>
            <person name="Kusch H."/>
            <person name="LaButti K."/>
            <person name="Lagendijk E.L."/>
            <person name="Lapidus A."/>
            <person name="Levasseur A."/>
            <person name="Lindquist E."/>
            <person name="Lipzen A."/>
            <person name="Logrieco A.F."/>
            <person name="MacCabe A."/>
            <person name="Maekelae M.R."/>
            <person name="Malavazi I."/>
            <person name="Melin P."/>
            <person name="Meyer V."/>
            <person name="Mielnichuk N."/>
            <person name="Miskei M."/>
            <person name="Molnar A.P."/>
            <person name="Mule G."/>
            <person name="Ngan C.Y."/>
            <person name="Orejas M."/>
            <person name="Orosz E."/>
            <person name="Ouedraogo J.P."/>
            <person name="Overkamp K.M."/>
            <person name="Park H.-S."/>
            <person name="Perrone G."/>
            <person name="Piumi F."/>
            <person name="Punt P.J."/>
            <person name="Ram A.F."/>
            <person name="Ramon A."/>
            <person name="Rauscher S."/>
            <person name="Record E."/>
            <person name="Riano-Pachon D.M."/>
            <person name="Robert V."/>
            <person name="Roehrig J."/>
            <person name="Ruller R."/>
            <person name="Salamov A."/>
            <person name="Salih N.S."/>
            <person name="Samson R.A."/>
            <person name="Sandor E."/>
            <person name="Sanguinetti M."/>
            <person name="Schuetze T."/>
            <person name="Sepcic K."/>
            <person name="Shelest E."/>
            <person name="Sherlock G."/>
            <person name="Sophianopoulou V."/>
            <person name="Squina F.M."/>
            <person name="Sun H."/>
            <person name="Susca A."/>
            <person name="Todd R.B."/>
            <person name="Tsang A."/>
            <person name="Unkles S.E."/>
            <person name="van de Wiele N."/>
            <person name="van Rossen-Uffink D."/>
            <person name="Oliveira J.V."/>
            <person name="Vesth T.C."/>
            <person name="Visser J."/>
            <person name="Yu J.-H."/>
            <person name="Zhou M."/>
            <person name="Andersen M.R."/>
            <person name="Archer D.B."/>
            <person name="Baker S.E."/>
            <person name="Benoit I."/>
            <person name="Brakhage A.A."/>
            <person name="Braus G.H."/>
            <person name="Fischer R."/>
            <person name="Frisvad J.C."/>
            <person name="Goldman G.H."/>
            <person name="Houbraken J."/>
            <person name="Oakley B."/>
            <person name="Pocsi I."/>
            <person name="Scazzocchio C."/>
            <person name="Seiboth B."/>
            <person name="vanKuyk P.A."/>
            <person name="Wortman J."/>
            <person name="Dyer P.S."/>
            <person name="Grigoriev I.V."/>
        </authorList>
    </citation>
    <scope>NUCLEOTIDE SEQUENCE [LARGE SCALE GENOMIC DNA]</scope>
    <source>
        <strain evidence="4">DTO 134E9</strain>
    </source>
</reference>
<dbReference type="GO" id="GO:0046856">
    <property type="term" value="P:phosphatidylinositol dephosphorylation"/>
    <property type="evidence" value="ECO:0007669"/>
    <property type="project" value="InterPro"/>
</dbReference>
<dbReference type="EMBL" id="KV878209">
    <property type="protein sequence ID" value="OJJ41516.1"/>
    <property type="molecule type" value="Genomic_DNA"/>
</dbReference>
<dbReference type="STRING" id="1073089.A0A1L9S2Z3"/>
<dbReference type="PANTHER" id="PTHR11200:SF286">
    <property type="entry name" value="5-PHOSPHATASE, PUTATIVE (AFU_ORTHOLOGUE AFUA_5G07600)-RELATED"/>
    <property type="match status" value="1"/>
</dbReference>
<evidence type="ECO:0000256" key="1">
    <source>
        <dbReference type="SAM" id="Phobius"/>
    </source>
</evidence>
<protein>
    <recommendedName>
        <fullName evidence="2">Inositol polyphosphate-related phosphatase domain-containing protein</fullName>
    </recommendedName>
</protein>
<dbReference type="RefSeq" id="XP_040695192.1">
    <property type="nucleotide sequence ID" value="XM_040827297.1"/>
</dbReference>
<gene>
    <name evidence="3" type="ORF">ASPWEDRAFT_100321</name>
</gene>
<dbReference type="GeneID" id="63743145"/>
<dbReference type="AlphaFoldDB" id="A0A1L9S2Z3"/>
<dbReference type="SUPFAM" id="SSF56219">
    <property type="entry name" value="DNase I-like"/>
    <property type="match status" value="1"/>
</dbReference>
<organism evidence="3 4">
    <name type="scientific">Aspergillus wentii DTO 134E9</name>
    <dbReference type="NCBI Taxonomy" id="1073089"/>
    <lineage>
        <taxon>Eukaryota</taxon>
        <taxon>Fungi</taxon>
        <taxon>Dikarya</taxon>
        <taxon>Ascomycota</taxon>
        <taxon>Pezizomycotina</taxon>
        <taxon>Eurotiomycetes</taxon>
        <taxon>Eurotiomycetidae</taxon>
        <taxon>Eurotiales</taxon>
        <taxon>Aspergillaceae</taxon>
        <taxon>Aspergillus</taxon>
        <taxon>Aspergillus subgen. Cremei</taxon>
    </lineage>
</organism>
<dbReference type="InterPro" id="IPR036691">
    <property type="entry name" value="Endo/exonu/phosph_ase_sf"/>
</dbReference>
<name>A0A1L9S2Z3_ASPWE</name>
<dbReference type="InterPro" id="IPR000300">
    <property type="entry name" value="IPPc"/>
</dbReference>
<sequence>MDSLNLYLLTFNCARTPADVDLFSKHFFHALPHTAGSQDLSVPPELIVLCLQEIAPISYSFIGGSFLAPYFDVLRQVVSQAVSKRWGDVHYADVVADNSGMTGLMVFARSDVTDRISRVDKARVGVGIQQMGNKGAVGARLGYQTDEDGETLDLTFVAAHLAPFEYAFEKRNGDWREIVQRLVFSRQARQSVDAGDESESAALLQDLPSGSSSENQGMFTPNSYLFFAGDLNYRTSNTLPLPGDHARFPTFDADPSSAVHHSQLFKDDQLNREKRKSRCFHGMSEAPINFPPTYKYSAKARRAAWDAARNNTEFQDWKWTATRWPSWCDRVLYLDTPTWMQDQARVQTHGYDALPLFPTSDHRAVALSASVPLRPIRVPDDVDPATDVRLRAPFPIDPEWERKRDVARGKEIIVGYLAYLGLTWEGNGLVLASIIGVVGAWLVLRSLLAI</sequence>
<dbReference type="SMART" id="SM00128">
    <property type="entry name" value="IPPc"/>
    <property type="match status" value="1"/>
</dbReference>
<evidence type="ECO:0000313" key="4">
    <source>
        <dbReference type="Proteomes" id="UP000184383"/>
    </source>
</evidence>
<feature type="transmembrane region" description="Helical" evidence="1">
    <location>
        <begin position="429"/>
        <end position="448"/>
    </location>
</feature>